<dbReference type="EMBL" id="LATX01002479">
    <property type="protein sequence ID" value="KTB28432.1"/>
    <property type="molecule type" value="Genomic_DNA"/>
</dbReference>
<dbReference type="Proteomes" id="UP000054988">
    <property type="component" value="Unassembled WGS sequence"/>
</dbReference>
<evidence type="ECO:0000313" key="2">
    <source>
        <dbReference type="Proteomes" id="UP000054988"/>
    </source>
</evidence>
<accession>A0A0W0EWI1</accession>
<evidence type="ECO:0000313" key="1">
    <source>
        <dbReference type="EMBL" id="KTB28432.1"/>
    </source>
</evidence>
<proteinExistence type="predicted"/>
<comment type="caution">
    <text evidence="1">The sequence shown here is derived from an EMBL/GenBank/DDBJ whole genome shotgun (WGS) entry which is preliminary data.</text>
</comment>
<gene>
    <name evidence="1" type="ORF">WG66_19029</name>
</gene>
<sequence>MQRQVFKQFFVTGDDQLYTLKRFATTLTTSFDLEFFTNQGLLRSAKFAQF</sequence>
<organism evidence="1 2">
    <name type="scientific">Moniliophthora roreri</name>
    <name type="common">Frosty pod rot fungus</name>
    <name type="synonym">Monilia roreri</name>
    <dbReference type="NCBI Taxonomy" id="221103"/>
    <lineage>
        <taxon>Eukaryota</taxon>
        <taxon>Fungi</taxon>
        <taxon>Dikarya</taxon>
        <taxon>Basidiomycota</taxon>
        <taxon>Agaricomycotina</taxon>
        <taxon>Agaricomycetes</taxon>
        <taxon>Agaricomycetidae</taxon>
        <taxon>Agaricales</taxon>
        <taxon>Marasmiineae</taxon>
        <taxon>Marasmiaceae</taxon>
        <taxon>Moniliophthora</taxon>
    </lineage>
</organism>
<protein>
    <submittedName>
        <fullName evidence="1">Putative Sec34-domain-containing protein</fullName>
    </submittedName>
</protein>
<name>A0A0W0EWI1_MONRR</name>
<dbReference type="AlphaFoldDB" id="A0A0W0EWI1"/>
<reference evidence="1 2" key="1">
    <citation type="submission" date="2015-12" db="EMBL/GenBank/DDBJ databases">
        <title>Draft genome sequence of Moniliophthora roreri, the causal agent of frosty pod rot of cacao.</title>
        <authorList>
            <person name="Aime M.C."/>
            <person name="Diaz-Valderrama J.R."/>
            <person name="Kijpornyongpan T."/>
            <person name="Phillips-Mora W."/>
        </authorList>
    </citation>
    <scope>NUCLEOTIDE SEQUENCE [LARGE SCALE GENOMIC DNA]</scope>
    <source>
        <strain evidence="1 2">MCA 2952</strain>
    </source>
</reference>